<protein>
    <submittedName>
        <fullName evidence="9">Uncharacterized protein LOC113212717 isoform X1</fullName>
    </submittedName>
    <submittedName>
        <fullName evidence="10">Uncharacterized protein LOC113212717 isoform X2</fullName>
    </submittedName>
</protein>
<feature type="compositionally biased region" description="Pro residues" evidence="6">
    <location>
        <begin position="391"/>
        <end position="407"/>
    </location>
</feature>
<feature type="transmembrane region" description="Helical" evidence="7">
    <location>
        <begin position="129"/>
        <end position="148"/>
    </location>
</feature>
<dbReference type="AlphaFoldDB" id="A0A9C6U5N3"/>
<dbReference type="Pfam" id="PF01062">
    <property type="entry name" value="Bestrophin"/>
    <property type="match status" value="1"/>
</dbReference>
<dbReference type="Proteomes" id="UP000504606">
    <property type="component" value="Unplaced"/>
</dbReference>
<dbReference type="CTD" id="54831"/>
<gene>
    <name evidence="9 10" type="primary">LOC113212717</name>
</gene>
<comment type="subcellular location">
    <subcellularLocation>
        <location evidence="1">Membrane</location>
    </subcellularLocation>
</comment>
<evidence type="ECO:0000256" key="4">
    <source>
        <dbReference type="ARBA" id="ARBA00023136"/>
    </source>
</evidence>
<reference evidence="9 10" key="1">
    <citation type="submission" date="2025-04" db="UniProtKB">
        <authorList>
            <consortium name="RefSeq"/>
        </authorList>
    </citation>
    <scope>IDENTIFICATION</scope>
    <source>
        <tissue evidence="9 10">Whole organism</tissue>
    </source>
</reference>
<dbReference type="RefSeq" id="XP_052122164.1">
    <property type="nucleotide sequence ID" value="XM_052266204.1"/>
</dbReference>
<feature type="region of interest" description="Disordered" evidence="6">
    <location>
        <begin position="601"/>
        <end position="650"/>
    </location>
</feature>
<dbReference type="InterPro" id="IPR021134">
    <property type="entry name" value="Bestrophin-like"/>
</dbReference>
<evidence type="ECO:0000256" key="2">
    <source>
        <dbReference type="ARBA" id="ARBA00022692"/>
    </source>
</evidence>
<evidence type="ECO:0000313" key="8">
    <source>
        <dbReference type="Proteomes" id="UP000504606"/>
    </source>
</evidence>
<evidence type="ECO:0000256" key="6">
    <source>
        <dbReference type="SAM" id="MobiDB-lite"/>
    </source>
</evidence>
<feature type="region of interest" description="Disordered" evidence="6">
    <location>
        <begin position="391"/>
        <end position="413"/>
    </location>
</feature>
<dbReference type="OrthoDB" id="201595at2759"/>
<keyword evidence="4 7" id="KW-0472">Membrane</keyword>
<feature type="compositionally biased region" description="Basic and acidic residues" evidence="6">
    <location>
        <begin position="848"/>
        <end position="869"/>
    </location>
</feature>
<accession>A0A9C6U5N3</accession>
<dbReference type="PANTHER" id="PTHR10736:SF11">
    <property type="entry name" value="BESTROPHIN 2"/>
    <property type="match status" value="1"/>
</dbReference>
<evidence type="ECO:0000256" key="3">
    <source>
        <dbReference type="ARBA" id="ARBA00022989"/>
    </source>
</evidence>
<keyword evidence="3 7" id="KW-1133">Transmembrane helix</keyword>
<feature type="compositionally biased region" description="Low complexity" evidence="6">
    <location>
        <begin position="814"/>
        <end position="847"/>
    </location>
</feature>
<dbReference type="GeneID" id="113212717"/>
<dbReference type="GO" id="GO:0005254">
    <property type="term" value="F:chloride channel activity"/>
    <property type="evidence" value="ECO:0007669"/>
    <property type="project" value="InterPro"/>
</dbReference>
<feature type="transmembrane region" description="Helical" evidence="7">
    <location>
        <begin position="32"/>
        <end position="51"/>
    </location>
</feature>
<evidence type="ECO:0000256" key="5">
    <source>
        <dbReference type="ARBA" id="ARBA00034769"/>
    </source>
</evidence>
<evidence type="ECO:0000313" key="9">
    <source>
        <dbReference type="RefSeq" id="XP_052122153.1"/>
    </source>
</evidence>
<sequence length="869" mass="95773">MTVTYSKLVANGSSFGCFWRILYKWRGSVYKLVWRELLVFLCLYFSINLLYRHGLNEAQQRQFERLRAYFGSHGETIPMSFVLGFYVSLVVKRWWEQYRLLPWPDTLALFVSAAIPGVDERGRLMRRNIVRYAVLAYVITLNHVSVRVKKRFPGWQHMVDAGFMMECEKKIFELMDGKSPMSKYWMPLVWATNIINRARKEGLIQSDHVVQTMLQELSDIRRRLGSLIGYDTVCVPLVYTQVVTLSVYTYFMAQLMGRQFVETRHPDGTVTGDPDIFFPLFTSLQFCFYIGWLKVAEVLINPFGEDDDDIELNWLIDRHIKNIEVARRGLGETPGPEEDDEDVNPLCRGGRGQGLAGLLGAGALAAVRALLAFLHGLLSALLPCLVPPLGPDSPPPRQPRPDPPQQPAPGERPWLRTAAYMIVDEMHEEHPELLKDQYWDEVVPKDLPYTVASECYRRAEPKGSAEDYKVKDSDALYANLMPQRNKPGPEDVYADYESVDTPLVERRKNWFQRQLQRMGSVRSSSTTYSSAGMAFNSRPRHNSVYSQISFVQGENGGLPGPVPGPVSAQILSQTTLPIHQQQQQQPPPERQPKMSIYDRFVNRRSSRGQNKRSSVQKNRPRIPTPDVTIIRNNDANGSAPSTPGTPNMLTPQPYPTDVPVVQMFFGVPQVLLTPIQEAEGGVVAVGGMGMGSPGHHQHHQLTMAGVGAKALAQAVLSPGMGPIGPVTLAATPVTFSQPILFTASPGPHRPVRSSAPPRSAVTLTEVSSHSGSASGSEEEGSSASPRPTTPATPTSTPSVTPTPAAAAAFAAAVTPAVSNATSTPATSPPRSTANSLAPSAAPSAASTVERKKGTAERRTGAPNKREVYV</sequence>
<evidence type="ECO:0000313" key="10">
    <source>
        <dbReference type="RefSeq" id="XP_052122164.1"/>
    </source>
</evidence>
<dbReference type="KEGG" id="foc:113212717"/>
<keyword evidence="8" id="KW-1185">Reference proteome</keyword>
<feature type="transmembrane region" description="Helical" evidence="7">
    <location>
        <begin position="72"/>
        <end position="95"/>
    </location>
</feature>
<dbReference type="InterPro" id="IPR000615">
    <property type="entry name" value="Bestrophin"/>
</dbReference>
<dbReference type="RefSeq" id="XP_052122153.1">
    <property type="nucleotide sequence ID" value="XM_052266193.1"/>
</dbReference>
<proteinExistence type="inferred from homology"/>
<dbReference type="GO" id="GO:0016020">
    <property type="term" value="C:membrane"/>
    <property type="evidence" value="ECO:0007669"/>
    <property type="project" value="UniProtKB-SubCell"/>
</dbReference>
<dbReference type="PANTHER" id="PTHR10736">
    <property type="entry name" value="BESTROPHIN"/>
    <property type="match status" value="1"/>
</dbReference>
<comment type="similarity">
    <text evidence="5">Belongs to the anion channel-forming bestrophin (TC 1.A.46) family. Calcium-sensitive chloride channel subfamily.</text>
</comment>
<keyword evidence="2 7" id="KW-0812">Transmembrane</keyword>
<name>A0A9C6U5N3_FRAOC</name>
<organism evidence="8 9">
    <name type="scientific">Frankliniella occidentalis</name>
    <name type="common">Western flower thrips</name>
    <name type="synonym">Euthrips occidentalis</name>
    <dbReference type="NCBI Taxonomy" id="133901"/>
    <lineage>
        <taxon>Eukaryota</taxon>
        <taxon>Metazoa</taxon>
        <taxon>Ecdysozoa</taxon>
        <taxon>Arthropoda</taxon>
        <taxon>Hexapoda</taxon>
        <taxon>Insecta</taxon>
        <taxon>Pterygota</taxon>
        <taxon>Neoptera</taxon>
        <taxon>Paraneoptera</taxon>
        <taxon>Thysanoptera</taxon>
        <taxon>Terebrantia</taxon>
        <taxon>Thripoidea</taxon>
        <taxon>Thripidae</taxon>
        <taxon>Frankliniella</taxon>
    </lineage>
</organism>
<feature type="compositionally biased region" description="Low complexity" evidence="6">
    <location>
        <begin position="767"/>
        <end position="801"/>
    </location>
</feature>
<feature type="region of interest" description="Disordered" evidence="6">
    <location>
        <begin position="814"/>
        <end position="869"/>
    </location>
</feature>
<evidence type="ECO:0000256" key="7">
    <source>
        <dbReference type="SAM" id="Phobius"/>
    </source>
</evidence>
<evidence type="ECO:0000256" key="1">
    <source>
        <dbReference type="ARBA" id="ARBA00004370"/>
    </source>
</evidence>
<feature type="region of interest" description="Disordered" evidence="6">
    <location>
        <begin position="741"/>
        <end position="801"/>
    </location>
</feature>
<feature type="compositionally biased region" description="Polar residues" evidence="6">
    <location>
        <begin position="630"/>
        <end position="650"/>
    </location>
</feature>